<dbReference type="EMBL" id="CM009296">
    <property type="protein sequence ID" value="KAI9391269.1"/>
    <property type="molecule type" value="Genomic_DNA"/>
</dbReference>
<protein>
    <submittedName>
        <fullName evidence="1">Uncharacterized protein</fullName>
    </submittedName>
</protein>
<evidence type="ECO:0000313" key="1">
    <source>
        <dbReference type="EMBL" id="KAI9391269.1"/>
    </source>
</evidence>
<dbReference type="Proteomes" id="UP000006729">
    <property type="component" value="Chromosome 7"/>
</dbReference>
<gene>
    <name evidence="1" type="ORF">POPTR_007G062662v4</name>
</gene>
<organism evidence="1 2">
    <name type="scientific">Populus trichocarpa</name>
    <name type="common">Western balsam poplar</name>
    <name type="synonym">Populus balsamifera subsp. trichocarpa</name>
    <dbReference type="NCBI Taxonomy" id="3694"/>
    <lineage>
        <taxon>Eukaryota</taxon>
        <taxon>Viridiplantae</taxon>
        <taxon>Streptophyta</taxon>
        <taxon>Embryophyta</taxon>
        <taxon>Tracheophyta</taxon>
        <taxon>Spermatophyta</taxon>
        <taxon>Magnoliopsida</taxon>
        <taxon>eudicotyledons</taxon>
        <taxon>Gunneridae</taxon>
        <taxon>Pentapetalae</taxon>
        <taxon>rosids</taxon>
        <taxon>fabids</taxon>
        <taxon>Malpighiales</taxon>
        <taxon>Salicaceae</taxon>
        <taxon>Saliceae</taxon>
        <taxon>Populus</taxon>
    </lineage>
</organism>
<sequence>MIIGCWNVRGLNDPIKHSALRRLIHQERIALFGLVETRVRDKDNVSQLLLHNWSFLYNYDFSCRGRIWVCWNADTVKVDVFEMSDQAIHVSVTILATNICFNTSIIYGDNNASLREALWSDIVSRSDG</sequence>
<accession>A0ACC0SPV0</accession>
<comment type="caution">
    <text evidence="1">The sequence shown here is derived from an EMBL/GenBank/DDBJ whole genome shotgun (WGS) entry which is preliminary data.</text>
</comment>
<reference evidence="1 2" key="1">
    <citation type="journal article" date="2006" name="Science">
        <title>The genome of black cottonwood, Populus trichocarpa (Torr. &amp; Gray).</title>
        <authorList>
            <person name="Tuskan G.A."/>
            <person name="Difazio S."/>
            <person name="Jansson S."/>
            <person name="Bohlmann J."/>
            <person name="Grigoriev I."/>
            <person name="Hellsten U."/>
            <person name="Putnam N."/>
            <person name="Ralph S."/>
            <person name="Rombauts S."/>
            <person name="Salamov A."/>
            <person name="Schein J."/>
            <person name="Sterck L."/>
            <person name="Aerts A."/>
            <person name="Bhalerao R.R."/>
            <person name="Bhalerao R.P."/>
            <person name="Blaudez D."/>
            <person name="Boerjan W."/>
            <person name="Brun A."/>
            <person name="Brunner A."/>
            <person name="Busov V."/>
            <person name="Campbell M."/>
            <person name="Carlson J."/>
            <person name="Chalot M."/>
            <person name="Chapman J."/>
            <person name="Chen G.L."/>
            <person name="Cooper D."/>
            <person name="Coutinho P.M."/>
            <person name="Couturier J."/>
            <person name="Covert S."/>
            <person name="Cronk Q."/>
            <person name="Cunningham R."/>
            <person name="Davis J."/>
            <person name="Degroeve S."/>
            <person name="Dejardin A."/>
            <person name="Depamphilis C."/>
            <person name="Detter J."/>
            <person name="Dirks B."/>
            <person name="Dubchak I."/>
            <person name="Duplessis S."/>
            <person name="Ehlting J."/>
            <person name="Ellis B."/>
            <person name="Gendler K."/>
            <person name="Goodstein D."/>
            <person name="Gribskov M."/>
            <person name="Grimwood J."/>
            <person name="Groover A."/>
            <person name="Gunter L."/>
            <person name="Hamberger B."/>
            <person name="Heinze B."/>
            <person name="Helariutta Y."/>
            <person name="Henrissat B."/>
            <person name="Holligan D."/>
            <person name="Holt R."/>
            <person name="Huang W."/>
            <person name="Islam-Faridi N."/>
            <person name="Jones S."/>
            <person name="Jones-Rhoades M."/>
            <person name="Jorgensen R."/>
            <person name="Joshi C."/>
            <person name="Kangasjarvi J."/>
            <person name="Karlsson J."/>
            <person name="Kelleher C."/>
            <person name="Kirkpatrick R."/>
            <person name="Kirst M."/>
            <person name="Kohler A."/>
            <person name="Kalluri U."/>
            <person name="Larimer F."/>
            <person name="Leebens-Mack J."/>
            <person name="Leple J.C."/>
            <person name="Locascio P."/>
            <person name="Lou Y."/>
            <person name="Lucas S."/>
            <person name="Martin F."/>
            <person name="Montanini B."/>
            <person name="Napoli C."/>
            <person name="Nelson D.R."/>
            <person name="Nelson C."/>
            <person name="Nieminen K."/>
            <person name="Nilsson O."/>
            <person name="Pereda V."/>
            <person name="Peter G."/>
            <person name="Philippe R."/>
            <person name="Pilate G."/>
            <person name="Poliakov A."/>
            <person name="Razumovskaya J."/>
            <person name="Richardson P."/>
            <person name="Rinaldi C."/>
            <person name="Ritland K."/>
            <person name="Rouze P."/>
            <person name="Ryaboy D."/>
            <person name="Schmutz J."/>
            <person name="Schrader J."/>
            <person name="Segerman B."/>
            <person name="Shin H."/>
            <person name="Siddiqui A."/>
            <person name="Sterky F."/>
            <person name="Terry A."/>
            <person name="Tsai C.J."/>
            <person name="Uberbacher E."/>
            <person name="Unneberg P."/>
            <person name="Vahala J."/>
            <person name="Wall K."/>
            <person name="Wessler S."/>
            <person name="Yang G."/>
            <person name="Yin T."/>
            <person name="Douglas C."/>
            <person name="Marra M."/>
            <person name="Sandberg G."/>
            <person name="Van de Peer Y."/>
            <person name="Rokhsar D."/>
        </authorList>
    </citation>
    <scope>NUCLEOTIDE SEQUENCE [LARGE SCALE GENOMIC DNA]</scope>
    <source>
        <strain evidence="2">cv. Nisqually</strain>
    </source>
</reference>
<proteinExistence type="predicted"/>
<name>A0ACC0SPV0_POPTR</name>
<evidence type="ECO:0000313" key="2">
    <source>
        <dbReference type="Proteomes" id="UP000006729"/>
    </source>
</evidence>
<keyword evidence="2" id="KW-1185">Reference proteome</keyword>